<evidence type="ECO:0000313" key="1">
    <source>
        <dbReference type="EMBL" id="SHL29306.1"/>
    </source>
</evidence>
<evidence type="ECO:0000313" key="2">
    <source>
        <dbReference type="Proteomes" id="UP000186002"/>
    </source>
</evidence>
<organism evidence="1 2">
    <name type="scientific">Roseibium suaedae</name>
    <dbReference type="NCBI Taxonomy" id="735517"/>
    <lineage>
        <taxon>Bacteria</taxon>
        <taxon>Pseudomonadati</taxon>
        <taxon>Pseudomonadota</taxon>
        <taxon>Alphaproteobacteria</taxon>
        <taxon>Hyphomicrobiales</taxon>
        <taxon>Stappiaceae</taxon>
        <taxon>Roseibium</taxon>
    </lineage>
</organism>
<gene>
    <name evidence="1" type="ORF">SAMN05444272_0226</name>
</gene>
<keyword evidence="2" id="KW-1185">Reference proteome</keyword>
<dbReference type="Proteomes" id="UP000186002">
    <property type="component" value="Unassembled WGS sequence"/>
</dbReference>
<name>A0A1M6ZFM5_9HYPH</name>
<dbReference type="AlphaFoldDB" id="A0A1M6ZFM5"/>
<proteinExistence type="predicted"/>
<sequence length="147" mass="16163">MKSSSSLNGPFVSLCRLAAVVAKEHAEAAQKREMSWHWGNTGRLQAEALDHCLSMLAEACTAQGFVSLPEAIQAHETYRDRLSRGSYDSDGFMSATVAEVLKVLKQLEKSRLTQIAAALPFAAAFNKGRVLQLFRQEPWASGPHFDI</sequence>
<protein>
    <submittedName>
        <fullName evidence="1">Uncharacterized protein</fullName>
    </submittedName>
</protein>
<accession>A0A1M6ZFM5</accession>
<dbReference type="EMBL" id="FRBW01000001">
    <property type="protein sequence ID" value="SHL29306.1"/>
    <property type="molecule type" value="Genomic_DNA"/>
</dbReference>
<reference evidence="1 2" key="1">
    <citation type="submission" date="2016-11" db="EMBL/GenBank/DDBJ databases">
        <authorList>
            <person name="Jaros S."/>
            <person name="Januszkiewicz K."/>
            <person name="Wedrychowicz H."/>
        </authorList>
    </citation>
    <scope>NUCLEOTIDE SEQUENCE [LARGE SCALE GENOMIC DNA]</scope>
    <source>
        <strain evidence="1 2">DSM 22153</strain>
    </source>
</reference>
<dbReference type="RefSeq" id="WP_073007714.1">
    <property type="nucleotide sequence ID" value="NZ_FRBW01000001.1"/>
</dbReference>
<dbReference type="STRING" id="735517.SAMN05444272_0226"/>